<dbReference type="Gene3D" id="1.10.443.10">
    <property type="entry name" value="Intergrase catalytic core"/>
    <property type="match status" value="1"/>
</dbReference>
<dbReference type="InterPro" id="IPR010998">
    <property type="entry name" value="Integrase_recombinase_N"/>
</dbReference>
<protein>
    <submittedName>
        <fullName evidence="5">Site-specific integrase</fullName>
    </submittedName>
</protein>
<dbReference type="AlphaFoldDB" id="A0A963YUH4"/>
<dbReference type="PANTHER" id="PTHR34605:SF4">
    <property type="entry name" value="DNA ADENINE METHYLTRANSFERASE"/>
    <property type="match status" value="1"/>
</dbReference>
<dbReference type="SUPFAM" id="SSF56349">
    <property type="entry name" value="DNA breaking-rejoining enzymes"/>
    <property type="match status" value="1"/>
</dbReference>
<comment type="caution">
    <text evidence="5">The sequence shown here is derived from an EMBL/GenBank/DDBJ whole genome shotgun (WGS) entry which is preliminary data.</text>
</comment>
<dbReference type="Pfam" id="PF02899">
    <property type="entry name" value="Phage_int_SAM_1"/>
    <property type="match status" value="1"/>
</dbReference>
<dbReference type="GO" id="GO:0003677">
    <property type="term" value="F:DNA binding"/>
    <property type="evidence" value="ECO:0007669"/>
    <property type="project" value="UniProtKB-KW"/>
</dbReference>
<organism evidence="5 6">
    <name type="scientific">Acidisoma silvae</name>
    <dbReference type="NCBI Taxonomy" id="2802396"/>
    <lineage>
        <taxon>Bacteria</taxon>
        <taxon>Pseudomonadati</taxon>
        <taxon>Pseudomonadota</taxon>
        <taxon>Alphaproteobacteria</taxon>
        <taxon>Acetobacterales</taxon>
        <taxon>Acidocellaceae</taxon>
        <taxon>Acidisoma</taxon>
    </lineage>
</organism>
<dbReference type="GO" id="GO:0006310">
    <property type="term" value="P:DNA recombination"/>
    <property type="evidence" value="ECO:0007669"/>
    <property type="project" value="UniProtKB-KW"/>
</dbReference>
<dbReference type="Gene3D" id="1.10.150.130">
    <property type="match status" value="1"/>
</dbReference>
<name>A0A963YUH4_9PROT</name>
<evidence type="ECO:0000313" key="6">
    <source>
        <dbReference type="Proteomes" id="UP000708298"/>
    </source>
</evidence>
<evidence type="ECO:0000313" key="5">
    <source>
        <dbReference type="EMBL" id="MCB8877234.1"/>
    </source>
</evidence>
<dbReference type="SUPFAM" id="SSF47823">
    <property type="entry name" value="lambda integrase-like, N-terminal domain"/>
    <property type="match status" value="1"/>
</dbReference>
<dbReference type="InterPro" id="IPR011010">
    <property type="entry name" value="DNA_brk_join_enz"/>
</dbReference>
<dbReference type="GO" id="GO:0015074">
    <property type="term" value="P:DNA integration"/>
    <property type="evidence" value="ECO:0007669"/>
    <property type="project" value="InterPro"/>
</dbReference>
<evidence type="ECO:0000259" key="4">
    <source>
        <dbReference type="Pfam" id="PF02899"/>
    </source>
</evidence>
<reference evidence="5" key="2">
    <citation type="submission" date="2021-01" db="EMBL/GenBank/DDBJ databases">
        <authorList>
            <person name="Mieszkin S."/>
            <person name="Pouder E."/>
            <person name="Alain K."/>
        </authorList>
    </citation>
    <scope>NUCLEOTIDE SEQUENCE</scope>
    <source>
        <strain evidence="5">HW T2.11</strain>
    </source>
</reference>
<keyword evidence="2" id="KW-0233">DNA recombination</keyword>
<dbReference type="Proteomes" id="UP000708298">
    <property type="component" value="Unassembled WGS sequence"/>
</dbReference>
<evidence type="ECO:0000256" key="1">
    <source>
        <dbReference type="ARBA" id="ARBA00023125"/>
    </source>
</evidence>
<dbReference type="InterPro" id="IPR052925">
    <property type="entry name" value="Phage_Integrase-like_Recomb"/>
</dbReference>
<feature type="region of interest" description="Disordered" evidence="3">
    <location>
        <begin position="1"/>
        <end position="23"/>
    </location>
</feature>
<keyword evidence="1" id="KW-0238">DNA-binding</keyword>
<accession>A0A963YUH4</accession>
<feature type="compositionally biased region" description="Basic and acidic residues" evidence="3">
    <location>
        <begin position="11"/>
        <end position="23"/>
    </location>
</feature>
<gene>
    <name evidence="5" type="ORF">ASILVAE211_18705</name>
</gene>
<dbReference type="RefSeq" id="WP_227322888.1">
    <property type="nucleotide sequence ID" value="NZ_JAESVB010000011.1"/>
</dbReference>
<feature type="domain" description="Integrase SAM-like N-terminal" evidence="4">
    <location>
        <begin position="31"/>
        <end position="90"/>
    </location>
</feature>
<dbReference type="PANTHER" id="PTHR34605">
    <property type="entry name" value="PHAGE_INTEGRASE DOMAIN-CONTAINING PROTEIN"/>
    <property type="match status" value="1"/>
</dbReference>
<proteinExistence type="predicted"/>
<evidence type="ECO:0000256" key="2">
    <source>
        <dbReference type="ARBA" id="ARBA00023172"/>
    </source>
</evidence>
<dbReference type="InterPro" id="IPR004107">
    <property type="entry name" value="Integrase_SAM-like_N"/>
</dbReference>
<sequence>MDELNGFTRNDFFEPPHRPHRAEGAPAIGAATEQAYQHDWMRFSQWCAEHDVSELPAHPQAVASFLESEKGTGAGIATLNRRIAAISYMHRSNQLPSPMTHEEASVIRAMIARPKVPTVRRTVQRPSIQIWQEIVEAIGEDTPLELRDRALISLHVSGAFRLIELARLSYAQVRFDRSSAQIHLGRFRSHTARGSSAITIMDDQLLNPVSHLRRWMDACPTPNGSLFRQADGGRISDQPLAESEIALIIAGRAGFCGYDAKAPDGGGLFQIRARPV</sequence>
<dbReference type="EMBL" id="JAESVB010000011">
    <property type="protein sequence ID" value="MCB8877234.1"/>
    <property type="molecule type" value="Genomic_DNA"/>
</dbReference>
<dbReference type="InterPro" id="IPR013762">
    <property type="entry name" value="Integrase-like_cat_sf"/>
</dbReference>
<evidence type="ECO:0000256" key="3">
    <source>
        <dbReference type="SAM" id="MobiDB-lite"/>
    </source>
</evidence>
<keyword evidence="6" id="KW-1185">Reference proteome</keyword>
<reference evidence="5" key="1">
    <citation type="journal article" date="2021" name="Microorganisms">
        <title>Acidisoma silvae sp. nov. and Acidisomacellulosilytica sp. nov., Two Acidophilic Bacteria Isolated from Decaying Wood, Hydrolyzing Cellulose and Producing Poly-3-hydroxybutyrate.</title>
        <authorList>
            <person name="Mieszkin S."/>
            <person name="Pouder E."/>
            <person name="Uroz S."/>
            <person name="Simon-Colin C."/>
            <person name="Alain K."/>
        </authorList>
    </citation>
    <scope>NUCLEOTIDE SEQUENCE</scope>
    <source>
        <strain evidence="5">HW T2.11</strain>
    </source>
</reference>